<evidence type="ECO:0000256" key="2">
    <source>
        <dbReference type="ARBA" id="ARBA00022759"/>
    </source>
</evidence>
<keyword evidence="4" id="KW-0378">Hydrolase</keyword>
<dbReference type="InterPro" id="IPR004603">
    <property type="entry name" value="DNA_mismatch_endonuc_vsr"/>
</dbReference>
<evidence type="ECO:0000256" key="3">
    <source>
        <dbReference type="ARBA" id="ARBA00022763"/>
    </source>
</evidence>
<evidence type="ECO:0000256" key="5">
    <source>
        <dbReference type="ARBA" id="ARBA00023204"/>
    </source>
</evidence>
<comment type="similarity">
    <text evidence="6">Belongs to the Vsr family.</text>
</comment>
<dbReference type="EMBL" id="BOPH01000157">
    <property type="protein sequence ID" value="GIJ75418.1"/>
    <property type="molecule type" value="Genomic_DNA"/>
</dbReference>
<reference evidence="8" key="1">
    <citation type="submission" date="2021-01" db="EMBL/GenBank/DDBJ databases">
        <title>Whole genome shotgun sequence of Virgisporangium ochraceum NBRC 16418.</title>
        <authorList>
            <person name="Komaki H."/>
            <person name="Tamura T."/>
        </authorList>
    </citation>
    <scope>NUCLEOTIDE SEQUENCE</scope>
    <source>
        <strain evidence="8">NBRC 16418</strain>
    </source>
</reference>
<evidence type="ECO:0000256" key="6">
    <source>
        <dbReference type="ARBA" id="ARBA00029466"/>
    </source>
</evidence>
<keyword evidence="9" id="KW-1185">Reference proteome</keyword>
<dbReference type="CDD" id="cd00221">
    <property type="entry name" value="Vsr"/>
    <property type="match status" value="1"/>
</dbReference>
<dbReference type="GO" id="GO:0006298">
    <property type="term" value="P:mismatch repair"/>
    <property type="evidence" value="ECO:0007669"/>
    <property type="project" value="InterPro"/>
</dbReference>
<feature type="compositionally biased region" description="Polar residues" evidence="7">
    <location>
        <begin position="1"/>
        <end position="12"/>
    </location>
</feature>
<dbReference type="GO" id="GO:0004519">
    <property type="term" value="F:endonuclease activity"/>
    <property type="evidence" value="ECO:0007669"/>
    <property type="project" value="UniProtKB-KW"/>
</dbReference>
<evidence type="ECO:0000256" key="1">
    <source>
        <dbReference type="ARBA" id="ARBA00022722"/>
    </source>
</evidence>
<dbReference type="AlphaFoldDB" id="A0A8J4EI57"/>
<gene>
    <name evidence="8" type="ORF">Voc01_103350</name>
</gene>
<dbReference type="RefSeq" id="WP_373873988.1">
    <property type="nucleotide sequence ID" value="NZ_BOPH01000157.1"/>
</dbReference>
<dbReference type="NCBIfam" id="TIGR00632">
    <property type="entry name" value="vsr"/>
    <property type="match status" value="1"/>
</dbReference>
<keyword evidence="3" id="KW-0227">DNA damage</keyword>
<organism evidence="8 9">
    <name type="scientific">Virgisporangium ochraceum</name>
    <dbReference type="NCBI Taxonomy" id="65505"/>
    <lineage>
        <taxon>Bacteria</taxon>
        <taxon>Bacillati</taxon>
        <taxon>Actinomycetota</taxon>
        <taxon>Actinomycetes</taxon>
        <taxon>Micromonosporales</taxon>
        <taxon>Micromonosporaceae</taxon>
        <taxon>Virgisporangium</taxon>
    </lineage>
</organism>
<comment type="caution">
    <text evidence="8">The sequence shown here is derived from an EMBL/GenBank/DDBJ whole genome shotgun (WGS) entry which is preliminary data.</text>
</comment>
<accession>A0A8J4EI57</accession>
<evidence type="ECO:0000313" key="9">
    <source>
        <dbReference type="Proteomes" id="UP000635606"/>
    </source>
</evidence>
<keyword evidence="2 8" id="KW-0255">Endonuclease</keyword>
<feature type="compositionally biased region" description="Pro residues" evidence="7">
    <location>
        <begin position="151"/>
        <end position="162"/>
    </location>
</feature>
<keyword evidence="5" id="KW-0234">DNA repair</keyword>
<keyword evidence="1" id="KW-0540">Nuclease</keyword>
<sequence length="162" mass="17658">MSKRWQSTSQGQHLRGRRRTNTEPEMMLRRALHAAGARFRLHRRLAPGCTPDIVLPGRRIAVFVDGDYWHSCPVHGRRKPFVGPNADLWAAKLARNKARDQHSSRLATDAGWTVVRVWECAVRHDPAAAAEAVLAGRSVGPVPAQSATSPAPGPPGVGPTTL</sequence>
<dbReference type="SUPFAM" id="SSF52980">
    <property type="entry name" value="Restriction endonuclease-like"/>
    <property type="match status" value="1"/>
</dbReference>
<evidence type="ECO:0000256" key="4">
    <source>
        <dbReference type="ARBA" id="ARBA00022801"/>
    </source>
</evidence>
<proteinExistence type="inferred from homology"/>
<evidence type="ECO:0000256" key="7">
    <source>
        <dbReference type="SAM" id="MobiDB-lite"/>
    </source>
</evidence>
<dbReference type="InterPro" id="IPR011335">
    <property type="entry name" value="Restrct_endonuc-II-like"/>
</dbReference>
<feature type="region of interest" description="Disordered" evidence="7">
    <location>
        <begin position="1"/>
        <end position="24"/>
    </location>
</feature>
<dbReference type="GO" id="GO:0016787">
    <property type="term" value="F:hydrolase activity"/>
    <property type="evidence" value="ECO:0007669"/>
    <property type="project" value="UniProtKB-KW"/>
</dbReference>
<dbReference type="Gene3D" id="3.40.960.10">
    <property type="entry name" value="VSR Endonuclease"/>
    <property type="match status" value="1"/>
</dbReference>
<feature type="region of interest" description="Disordered" evidence="7">
    <location>
        <begin position="140"/>
        <end position="162"/>
    </location>
</feature>
<dbReference type="Proteomes" id="UP000635606">
    <property type="component" value="Unassembled WGS sequence"/>
</dbReference>
<name>A0A8J4EI57_9ACTN</name>
<evidence type="ECO:0000313" key="8">
    <source>
        <dbReference type="EMBL" id="GIJ75418.1"/>
    </source>
</evidence>
<dbReference type="Pfam" id="PF03852">
    <property type="entry name" value="Vsr"/>
    <property type="match status" value="1"/>
</dbReference>
<protein>
    <submittedName>
        <fullName evidence="8">Very short patch repair endonuclease</fullName>
    </submittedName>
</protein>